<dbReference type="GeneID" id="75275211"/>
<dbReference type="AlphaFoldDB" id="A0A0M2F1T1"/>
<sequence length="95" mass="10509">MFKITGLDKLQKNLKDAQRALSELDGELGVVNFDPNDPASIEGAIQSVNRMIDDRLGEYSSNPIVGPLAEQMKEKYRESILEKAAEARLKSDGDD</sequence>
<accession>A0A0M2F1T1</accession>
<organism evidence="1 2">
    <name type="scientific">Pectobacterium brasiliense</name>
    <dbReference type="NCBI Taxonomy" id="180957"/>
    <lineage>
        <taxon>Bacteria</taxon>
        <taxon>Pseudomonadati</taxon>
        <taxon>Pseudomonadota</taxon>
        <taxon>Gammaproteobacteria</taxon>
        <taxon>Enterobacterales</taxon>
        <taxon>Pectobacteriaceae</taxon>
        <taxon>Pectobacterium</taxon>
    </lineage>
</organism>
<dbReference type="RefSeq" id="WP_028624774.1">
    <property type="nucleotide sequence ID" value="NZ_JQOD01000001.1"/>
</dbReference>
<gene>
    <name evidence="1" type="ORF">KU74_00525</name>
</gene>
<dbReference type="OrthoDB" id="6637890at2"/>
<protein>
    <submittedName>
        <fullName evidence="1">Uncharacterized protein</fullName>
    </submittedName>
</protein>
<proteinExistence type="predicted"/>
<dbReference type="Proteomes" id="UP000029435">
    <property type="component" value="Unassembled WGS sequence"/>
</dbReference>
<dbReference type="EMBL" id="JQOD01000001">
    <property type="protein sequence ID" value="KGA34984.1"/>
    <property type="molecule type" value="Genomic_DNA"/>
</dbReference>
<evidence type="ECO:0000313" key="2">
    <source>
        <dbReference type="Proteomes" id="UP000029435"/>
    </source>
</evidence>
<reference evidence="1 2" key="1">
    <citation type="submission" date="2014-08" db="EMBL/GenBank/DDBJ databases">
        <title>Genome sequences of NCPPB Pectobacterium isolates.</title>
        <authorList>
            <person name="Glover R.H."/>
            <person name="Sapp M."/>
            <person name="Elphinstone J."/>
        </authorList>
    </citation>
    <scope>NUCLEOTIDE SEQUENCE [LARGE SCALE GENOMIC DNA]</scope>
    <source>
        <strain evidence="1 2">LMG 21372</strain>
    </source>
</reference>
<comment type="caution">
    <text evidence="1">The sequence shown here is derived from an EMBL/GenBank/DDBJ whole genome shotgun (WGS) entry which is preliminary data.</text>
</comment>
<evidence type="ECO:0000313" key="1">
    <source>
        <dbReference type="EMBL" id="KGA34984.1"/>
    </source>
</evidence>
<name>A0A0M2F1T1_9GAMM</name>